<organism evidence="10 11">
    <name type="scientific">Juglans regia</name>
    <name type="common">English walnut</name>
    <dbReference type="NCBI Taxonomy" id="51240"/>
    <lineage>
        <taxon>Eukaryota</taxon>
        <taxon>Viridiplantae</taxon>
        <taxon>Streptophyta</taxon>
        <taxon>Embryophyta</taxon>
        <taxon>Tracheophyta</taxon>
        <taxon>Spermatophyta</taxon>
        <taxon>Magnoliopsida</taxon>
        <taxon>eudicotyledons</taxon>
        <taxon>Gunneridae</taxon>
        <taxon>Pentapetalae</taxon>
        <taxon>rosids</taxon>
        <taxon>fabids</taxon>
        <taxon>Fagales</taxon>
        <taxon>Juglandaceae</taxon>
        <taxon>Juglans</taxon>
    </lineage>
</organism>
<evidence type="ECO:0000256" key="8">
    <source>
        <dbReference type="ARBA" id="ARBA00044464"/>
    </source>
</evidence>
<protein>
    <recommendedName>
        <fullName evidence="9">Vacuolar iron transporter</fullName>
    </recommendedName>
</protein>
<feature type="transmembrane region" description="Helical" evidence="9">
    <location>
        <begin position="174"/>
        <end position="197"/>
    </location>
</feature>
<sequence>MDQKNSVGATTSSTALLRDEVGGDREIRPREPWKGEFVKSIVYAGLDAIVTSFSLISSISATRRSSVDVLVLGFANLVADGISMGFGDFVSSSTEKDVAARERAVTEWDVSNHGGTEELGLLRQYQTLGMDVNDAMTVVNIFAKYKEIMVDEKMMAQKGMLPPDQADKPWKHGLVTFAAFLLFGSVPLLSFIVLIPFTHSDTLKFVGACVLAAFALALLGLAKAKIAGQNYAFSMVVTLFNGAIAAAAAYTLGSLLTNVAGLE</sequence>
<keyword evidence="4 9" id="KW-0926">Vacuole</keyword>
<dbReference type="Proteomes" id="UP000235220">
    <property type="component" value="Chromosome 7"/>
</dbReference>
<dbReference type="RefSeq" id="XP_018805361.1">
    <property type="nucleotide sequence ID" value="XM_018949816.2"/>
</dbReference>
<dbReference type="GO" id="GO:0005774">
    <property type="term" value="C:vacuolar membrane"/>
    <property type="evidence" value="ECO:0007669"/>
    <property type="project" value="UniProtKB-SubCell"/>
</dbReference>
<evidence type="ECO:0000256" key="4">
    <source>
        <dbReference type="ARBA" id="ARBA00022554"/>
    </source>
</evidence>
<comment type="function">
    <text evidence="9">Vacuolar Fe(2+) uptake transporter.</text>
</comment>
<name>A0A2I4DDZ8_JUGRE</name>
<comment type="subcellular location">
    <subcellularLocation>
        <location evidence="1 9">Vacuole membrane</location>
        <topology evidence="1 9">Multi-pass membrane protein</topology>
    </subcellularLocation>
</comment>
<evidence type="ECO:0000313" key="10">
    <source>
        <dbReference type="Proteomes" id="UP000235220"/>
    </source>
</evidence>
<comment type="caution">
    <text evidence="9">Lacks conserved residue(s) required for the propagation of feature annotation.</text>
</comment>
<keyword evidence="7 9" id="KW-0472">Membrane</keyword>
<accession>A0A2I4DDZ8</accession>
<keyword evidence="9" id="KW-0813">Transport</keyword>
<proteinExistence type="inferred from homology"/>
<comment type="similarity">
    <text evidence="2 9">Belongs to the CCC1 family.</text>
</comment>
<comment type="catalytic activity">
    <reaction evidence="8">
        <text>Fe(2+)(in) = Fe(2+)(out)</text>
        <dbReference type="Rhea" id="RHEA:28486"/>
        <dbReference type="ChEBI" id="CHEBI:29033"/>
    </reaction>
    <physiologicalReaction direction="left-to-right" evidence="8">
        <dbReference type="Rhea" id="RHEA:28487"/>
    </physiologicalReaction>
</comment>
<dbReference type="GO" id="GO:0005381">
    <property type="term" value="F:iron ion transmembrane transporter activity"/>
    <property type="evidence" value="ECO:0000318"/>
    <property type="project" value="GO_Central"/>
</dbReference>
<dbReference type="STRING" id="51240.A0A2I4DDZ8"/>
<keyword evidence="6 9" id="KW-1133">Transmembrane helix</keyword>
<dbReference type="KEGG" id="jre:108979202"/>
<dbReference type="GO" id="GO:0030026">
    <property type="term" value="P:intracellular manganese ion homeostasis"/>
    <property type="evidence" value="ECO:0000318"/>
    <property type="project" value="GO_Central"/>
</dbReference>
<evidence type="ECO:0000256" key="7">
    <source>
        <dbReference type="ARBA" id="ARBA00023136"/>
    </source>
</evidence>
<keyword evidence="10" id="KW-1185">Reference proteome</keyword>
<dbReference type="GO" id="GO:0140315">
    <property type="term" value="F:iron ion sequestering activity"/>
    <property type="evidence" value="ECO:0007669"/>
    <property type="project" value="UniProtKB-UniRule"/>
</dbReference>
<evidence type="ECO:0000256" key="1">
    <source>
        <dbReference type="ARBA" id="ARBA00004128"/>
    </source>
</evidence>
<evidence type="ECO:0000256" key="3">
    <source>
        <dbReference type="ARBA" id="ARBA00022496"/>
    </source>
</evidence>
<gene>
    <name evidence="11" type="primary">LOC108979202</name>
</gene>
<dbReference type="GO" id="GO:0016020">
    <property type="term" value="C:membrane"/>
    <property type="evidence" value="ECO:0000318"/>
    <property type="project" value="GO_Central"/>
</dbReference>
<dbReference type="AlphaFoldDB" id="A0A2I4DDZ8"/>
<evidence type="ECO:0000256" key="2">
    <source>
        <dbReference type="ARBA" id="ARBA00007049"/>
    </source>
</evidence>
<reference evidence="11" key="1">
    <citation type="submission" date="2025-08" db="UniProtKB">
        <authorList>
            <consortium name="RefSeq"/>
        </authorList>
    </citation>
    <scope>IDENTIFICATION</scope>
    <source>
        <tissue evidence="11">Leaves</tissue>
    </source>
</reference>
<evidence type="ECO:0000256" key="5">
    <source>
        <dbReference type="ARBA" id="ARBA00022692"/>
    </source>
</evidence>
<dbReference type="PANTHER" id="PTHR31851">
    <property type="entry name" value="FE(2+)/MN(2+) TRANSPORTER PCL1"/>
    <property type="match status" value="1"/>
</dbReference>
<evidence type="ECO:0000256" key="6">
    <source>
        <dbReference type="ARBA" id="ARBA00022989"/>
    </source>
</evidence>
<dbReference type="Gramene" id="Jr07_05450_p1">
    <property type="protein sequence ID" value="cds.Jr07_05450_p1"/>
    <property type="gene ID" value="Jr07_05450"/>
</dbReference>
<dbReference type="InterPro" id="IPR008217">
    <property type="entry name" value="Ccc1_fam"/>
</dbReference>
<keyword evidence="3" id="KW-0408">Iron</keyword>
<dbReference type="GeneID" id="108979202"/>
<dbReference type="Pfam" id="PF01988">
    <property type="entry name" value="VIT1"/>
    <property type="match status" value="1"/>
</dbReference>
<keyword evidence="5 9" id="KW-0812">Transmembrane</keyword>
<keyword evidence="9" id="KW-0406">Ion transport</keyword>
<evidence type="ECO:0000256" key="9">
    <source>
        <dbReference type="RuleBase" id="RU369115"/>
    </source>
</evidence>
<feature type="transmembrane region" description="Helical" evidence="9">
    <location>
        <begin position="231"/>
        <end position="253"/>
    </location>
</feature>
<keyword evidence="3" id="KW-0410">Iron transport</keyword>
<feature type="transmembrane region" description="Helical" evidence="9">
    <location>
        <begin position="203"/>
        <end position="222"/>
    </location>
</feature>
<evidence type="ECO:0000313" key="11">
    <source>
        <dbReference type="RefSeq" id="XP_018805361.1"/>
    </source>
</evidence>
<dbReference type="GO" id="GO:0005384">
    <property type="term" value="F:manganese ion transmembrane transporter activity"/>
    <property type="evidence" value="ECO:0000318"/>
    <property type="project" value="GO_Central"/>
</dbReference>
<dbReference type="OrthoDB" id="73465at2759"/>